<dbReference type="InterPro" id="IPR012336">
    <property type="entry name" value="Thioredoxin-like_fold"/>
</dbReference>
<evidence type="ECO:0000313" key="10">
    <source>
        <dbReference type="Proteomes" id="UP000282322"/>
    </source>
</evidence>
<comment type="caution">
    <text evidence="9">The sequence shown here is derived from an EMBL/GenBank/DDBJ whole genome shotgun (WGS) entry which is preliminary data.</text>
</comment>
<keyword evidence="10" id="KW-1185">Reference proteome</keyword>
<evidence type="ECO:0000256" key="4">
    <source>
        <dbReference type="ARBA" id="ARBA00022982"/>
    </source>
</evidence>
<keyword evidence="4" id="KW-0249">Electron transport</keyword>
<evidence type="ECO:0000256" key="2">
    <source>
        <dbReference type="ARBA" id="ARBA00007787"/>
    </source>
</evidence>
<protein>
    <submittedName>
        <fullName evidence="9">Disulfide bond formation protein DsbA</fullName>
    </submittedName>
</protein>
<evidence type="ECO:0000256" key="3">
    <source>
        <dbReference type="ARBA" id="ARBA00022729"/>
    </source>
</evidence>
<evidence type="ECO:0000313" key="9">
    <source>
        <dbReference type="EMBL" id="RRJ32827.1"/>
    </source>
</evidence>
<dbReference type="InterPro" id="IPR036249">
    <property type="entry name" value="Thioredoxin-like_sf"/>
</dbReference>
<comment type="similarity">
    <text evidence="1">Belongs to the thioredoxin family. DsbA subfamily.</text>
</comment>
<evidence type="ECO:0000256" key="7">
    <source>
        <dbReference type="ARBA" id="ARBA00023284"/>
    </source>
</evidence>
<dbReference type="Gene3D" id="3.40.30.10">
    <property type="entry name" value="Glutaredoxin"/>
    <property type="match status" value="1"/>
</dbReference>
<dbReference type="EMBL" id="RRCH01000006">
    <property type="protein sequence ID" value="RRJ32827.1"/>
    <property type="molecule type" value="Genomic_DNA"/>
</dbReference>
<keyword evidence="4" id="KW-0813">Transport</keyword>
<dbReference type="Proteomes" id="UP000282322">
    <property type="component" value="Unassembled WGS sequence"/>
</dbReference>
<evidence type="ECO:0000256" key="1">
    <source>
        <dbReference type="ARBA" id="ARBA00005791"/>
    </source>
</evidence>
<accession>A0A3P3RH14</accession>
<dbReference type="SUPFAM" id="SSF52833">
    <property type="entry name" value="Thioredoxin-like"/>
    <property type="match status" value="1"/>
</dbReference>
<keyword evidence="3" id="KW-0732">Signal</keyword>
<reference evidence="9 10" key="1">
    <citation type="submission" date="2018-11" db="EMBL/GenBank/DDBJ databases">
        <title>Taxonoimc description of Halomarina strain SPP-AMP-1.</title>
        <authorList>
            <person name="Pal Y."/>
            <person name="Srinivasana K."/>
            <person name="Verma A."/>
            <person name="Kumar P."/>
        </authorList>
    </citation>
    <scope>NUCLEOTIDE SEQUENCE [LARGE SCALE GENOMIC DNA]</scope>
    <source>
        <strain evidence="9 10">SPP-AMP-1</strain>
    </source>
</reference>
<sequence>MYTGTAIQRRSEPTMSDIRSNRRRTVLRSMSLVLASSVAGCMSLLGDNSDGSIPEQTPAINEATESTVASPNGAAPYMQPASGTTDYGVALDNSPVMGSNDAPIDMYYWSDYLCPFCSKFTLNIHPEITSTFVAEGSLRVVFLQLPNIGPNSLPAALLSKCVWNQVVDNDPNRFWTWHRTIFERQGEENSGWADIENLLTITDSAGFDTDPLRDCIQNRQDSIKEEIQAEIDTADQAHIKRTPAFVFVNYNTDTTRKITGTQPYNAFESTVQAMKND</sequence>
<dbReference type="GO" id="GO:0016491">
    <property type="term" value="F:oxidoreductase activity"/>
    <property type="evidence" value="ECO:0007669"/>
    <property type="project" value="UniProtKB-KW"/>
</dbReference>
<dbReference type="PANTHER" id="PTHR13887">
    <property type="entry name" value="GLUTATHIONE S-TRANSFERASE KAPPA"/>
    <property type="match status" value="1"/>
</dbReference>
<dbReference type="PANTHER" id="PTHR13887:SF14">
    <property type="entry name" value="DISULFIDE BOND FORMATION PROTEIN D"/>
    <property type="match status" value="1"/>
</dbReference>
<feature type="domain" description="Thioredoxin-like fold" evidence="8">
    <location>
        <begin position="93"/>
        <end position="249"/>
    </location>
</feature>
<dbReference type="Pfam" id="PF13462">
    <property type="entry name" value="Thioredoxin_4"/>
    <property type="match status" value="1"/>
</dbReference>
<keyword evidence="7" id="KW-0676">Redox-active center</keyword>
<name>A0A3P3RH14_9EURY</name>
<dbReference type="AlphaFoldDB" id="A0A3P3RH14"/>
<proteinExistence type="inferred from homology"/>
<comment type="similarity">
    <text evidence="2">Belongs to the glutaredoxin family.</text>
</comment>
<gene>
    <name evidence="9" type="ORF">EIK79_03990</name>
</gene>
<evidence type="ECO:0000256" key="6">
    <source>
        <dbReference type="ARBA" id="ARBA00023157"/>
    </source>
</evidence>
<evidence type="ECO:0000259" key="8">
    <source>
        <dbReference type="Pfam" id="PF13462"/>
    </source>
</evidence>
<evidence type="ECO:0000256" key="5">
    <source>
        <dbReference type="ARBA" id="ARBA00023002"/>
    </source>
</evidence>
<organism evidence="9 10">
    <name type="scientific">Halocatena pleomorpha</name>
    <dbReference type="NCBI Taxonomy" id="1785090"/>
    <lineage>
        <taxon>Archaea</taxon>
        <taxon>Methanobacteriati</taxon>
        <taxon>Methanobacteriota</taxon>
        <taxon>Stenosarchaea group</taxon>
        <taxon>Halobacteria</taxon>
        <taxon>Halobacteriales</taxon>
        <taxon>Natronomonadaceae</taxon>
        <taxon>Halocatena</taxon>
    </lineage>
</organism>
<keyword evidence="5" id="KW-0560">Oxidoreductase</keyword>
<keyword evidence="6" id="KW-1015">Disulfide bond</keyword>